<evidence type="ECO:0000313" key="2">
    <source>
        <dbReference type="Proteomes" id="UP001558613"/>
    </source>
</evidence>
<evidence type="ECO:0000313" key="1">
    <source>
        <dbReference type="EMBL" id="KAL1273432.1"/>
    </source>
</evidence>
<keyword evidence="2" id="KW-1185">Reference proteome</keyword>
<name>A0ABR3N9L8_9TELE</name>
<reference evidence="1 2" key="1">
    <citation type="submission" date="2023-09" db="EMBL/GenBank/DDBJ databases">
        <authorList>
            <person name="Wang M."/>
        </authorList>
    </citation>
    <scope>NUCLEOTIDE SEQUENCE [LARGE SCALE GENOMIC DNA]</scope>
    <source>
        <strain evidence="1">GT-2023</strain>
        <tissue evidence="1">Liver</tissue>
    </source>
</reference>
<dbReference type="EMBL" id="JAYMGO010000006">
    <property type="protein sequence ID" value="KAL1273432.1"/>
    <property type="molecule type" value="Genomic_DNA"/>
</dbReference>
<gene>
    <name evidence="1" type="ORF">QQF64_029294</name>
</gene>
<protein>
    <submittedName>
        <fullName evidence="1">Uncharacterized protein</fullName>
    </submittedName>
</protein>
<organism evidence="1 2">
    <name type="scientific">Cirrhinus molitorella</name>
    <name type="common">mud carp</name>
    <dbReference type="NCBI Taxonomy" id="172907"/>
    <lineage>
        <taxon>Eukaryota</taxon>
        <taxon>Metazoa</taxon>
        <taxon>Chordata</taxon>
        <taxon>Craniata</taxon>
        <taxon>Vertebrata</taxon>
        <taxon>Euteleostomi</taxon>
        <taxon>Actinopterygii</taxon>
        <taxon>Neopterygii</taxon>
        <taxon>Teleostei</taxon>
        <taxon>Ostariophysi</taxon>
        <taxon>Cypriniformes</taxon>
        <taxon>Cyprinidae</taxon>
        <taxon>Labeoninae</taxon>
        <taxon>Labeonini</taxon>
        <taxon>Cirrhinus</taxon>
    </lineage>
</organism>
<proteinExistence type="predicted"/>
<comment type="caution">
    <text evidence="1">The sequence shown here is derived from an EMBL/GenBank/DDBJ whole genome shotgun (WGS) entry which is preliminary data.</text>
</comment>
<accession>A0ABR3N9L8</accession>
<sequence>MTGFVVQVTFVSEAQYQTKGDPDGKPWMFLQLRSARVKVVNVAFLCKFLPTAALPVYTPPVRSRPAGCGVLWAGEDRIRPSGSDAARRGNARCNRLFNYFSWTLHLNSSTEDSRFT</sequence>
<dbReference type="Proteomes" id="UP001558613">
    <property type="component" value="Unassembled WGS sequence"/>
</dbReference>